<feature type="chain" id="PRO_5011183239" description="Caspase family p20 domain-containing protein" evidence="2">
    <location>
        <begin position="24"/>
        <end position="532"/>
    </location>
</feature>
<dbReference type="GO" id="GO:0006508">
    <property type="term" value="P:proteolysis"/>
    <property type="evidence" value="ECO:0007669"/>
    <property type="project" value="InterPro"/>
</dbReference>
<evidence type="ECO:0000256" key="2">
    <source>
        <dbReference type="SAM" id="SignalP"/>
    </source>
</evidence>
<dbReference type="PANTHER" id="PTHR22576:SF37">
    <property type="entry name" value="MUCOSA-ASSOCIATED LYMPHOID TISSUE LYMPHOMA TRANSLOCATION PROTEIN 1"/>
    <property type="match status" value="1"/>
</dbReference>
<dbReference type="Gene3D" id="3.40.50.1460">
    <property type="match status" value="1"/>
</dbReference>
<dbReference type="InterPro" id="IPR052039">
    <property type="entry name" value="Caspase-related_regulators"/>
</dbReference>
<comment type="caution">
    <text evidence="4">The sequence shown here is derived from an EMBL/GenBank/DDBJ whole genome shotgun (WGS) entry which is preliminary data.</text>
</comment>
<organism evidence="4 6">
    <name type="scientific">Bradyrhizobium canariense</name>
    <dbReference type="NCBI Taxonomy" id="255045"/>
    <lineage>
        <taxon>Bacteria</taxon>
        <taxon>Pseudomonadati</taxon>
        <taxon>Pseudomonadota</taxon>
        <taxon>Alphaproteobacteria</taxon>
        <taxon>Hyphomicrobiales</taxon>
        <taxon>Nitrobacteraceae</taxon>
        <taxon>Bradyrhizobium</taxon>
    </lineage>
</organism>
<dbReference type="AlphaFoldDB" id="A0A1X3H708"/>
<dbReference type="RefSeq" id="WP_085359666.1">
    <property type="nucleotide sequence ID" value="NZ_NAFC01000167.1"/>
</dbReference>
<feature type="domain" description="Caspase family p20" evidence="3">
    <location>
        <begin position="24"/>
        <end position="152"/>
    </location>
</feature>
<evidence type="ECO:0000259" key="3">
    <source>
        <dbReference type="PROSITE" id="PS50208"/>
    </source>
</evidence>
<feature type="signal peptide" evidence="2">
    <location>
        <begin position="1"/>
        <end position="23"/>
    </location>
</feature>
<evidence type="ECO:0000313" key="6">
    <source>
        <dbReference type="Proteomes" id="UP000193553"/>
    </source>
</evidence>
<dbReference type="EMBL" id="NAFK01000163">
    <property type="protein sequence ID" value="OSJ27823.1"/>
    <property type="molecule type" value="Genomic_DNA"/>
</dbReference>
<evidence type="ECO:0000313" key="4">
    <source>
        <dbReference type="EMBL" id="OSJ10405.1"/>
    </source>
</evidence>
<dbReference type="InterPro" id="IPR029030">
    <property type="entry name" value="Caspase-like_dom_sf"/>
</dbReference>
<proteinExistence type="predicted"/>
<keyword evidence="2" id="KW-0732">Signal</keyword>
<dbReference type="PROSITE" id="PS50208">
    <property type="entry name" value="CASPASE_P20"/>
    <property type="match status" value="1"/>
</dbReference>
<dbReference type="SUPFAM" id="SSF52129">
    <property type="entry name" value="Caspase-like"/>
    <property type="match status" value="1"/>
</dbReference>
<evidence type="ECO:0000256" key="1">
    <source>
        <dbReference type="SAM" id="MobiDB-lite"/>
    </source>
</evidence>
<accession>A0A1X3H708</accession>
<dbReference type="InterPro" id="IPR001309">
    <property type="entry name" value="Pept_C14_p20"/>
</dbReference>
<evidence type="ECO:0000313" key="5">
    <source>
        <dbReference type="EMBL" id="OSJ27823.1"/>
    </source>
</evidence>
<name>A0A1X3H708_9BRAD</name>
<gene>
    <name evidence="5" type="ORF">BST63_18600</name>
    <name evidence="4" type="ORF">BSZ18_16670</name>
</gene>
<dbReference type="GO" id="GO:0004197">
    <property type="term" value="F:cysteine-type endopeptidase activity"/>
    <property type="evidence" value="ECO:0007669"/>
    <property type="project" value="InterPro"/>
</dbReference>
<dbReference type="Pfam" id="PF00656">
    <property type="entry name" value="Peptidase_C14"/>
    <property type="match status" value="1"/>
</dbReference>
<sequence>MRLPYCLVWCFLLLALSSLDARADKRVALVIGNGAYRNVPPLANPTNDAADVGAALKRSGFDPVVATDLDQSAMQDTILRFAREARGADVALFYYSGHALQFAGVNYLVPVDAVVRDEVDLRRLVRADEILADLQQAKNLRILVLDACRDNPFADELRRNVGQGRGVTVSRGLAKMESPEGTIISYATQAGRTADDGSGRNSPYTSAFLEHIGDKGNVNTVFQTISAGVYQRSKGSQVPELSLSFFGEFYLNGKPETAALSPATPQLDPCAEAGDHWRSAEALGTLAAFKDHLARFPACAFADLAKSRVETLAKPSDTAKRVTAFDGTWIAKETCENKPPFPEAYFQYALRVKDGVLHTLSGEEGKPGATIYNGKIEADGSATVTVNGLIGEKDPLRRTAGAPYQYKLALELKGTTGAGVRTDTSRPCRMELSKLTTQSPAASPGQPDSKRAPKREDKTAVLPPDQAGAGQPRQTGSGMSCSFMRSRCATACVGMGGRADCASTACPRLEAECMSSGCWRGRGFNGCGLAKR</sequence>
<dbReference type="PANTHER" id="PTHR22576">
    <property type="entry name" value="MUCOSA ASSOCIATED LYMPHOID TISSUE LYMPHOMA TRANSLOCATION PROTEIN 1/PARACASPASE"/>
    <property type="match status" value="1"/>
</dbReference>
<evidence type="ECO:0000313" key="7">
    <source>
        <dbReference type="Proteomes" id="UP000193884"/>
    </source>
</evidence>
<dbReference type="Proteomes" id="UP000193553">
    <property type="component" value="Unassembled WGS sequence"/>
</dbReference>
<dbReference type="OrthoDB" id="9816009at2"/>
<feature type="compositionally biased region" description="Basic and acidic residues" evidence="1">
    <location>
        <begin position="448"/>
        <end position="459"/>
    </location>
</feature>
<protein>
    <recommendedName>
        <fullName evidence="3">Caspase family p20 domain-containing protein</fullName>
    </recommendedName>
</protein>
<dbReference type="Proteomes" id="UP000193884">
    <property type="component" value="Unassembled WGS sequence"/>
</dbReference>
<feature type="region of interest" description="Disordered" evidence="1">
    <location>
        <begin position="434"/>
        <end position="478"/>
    </location>
</feature>
<dbReference type="InterPro" id="IPR011600">
    <property type="entry name" value="Pept_C14_caspase"/>
</dbReference>
<keyword evidence="7" id="KW-1185">Reference proteome</keyword>
<dbReference type="EMBL" id="NAFI01000172">
    <property type="protein sequence ID" value="OSJ10405.1"/>
    <property type="molecule type" value="Genomic_DNA"/>
</dbReference>
<reference evidence="6 7" key="1">
    <citation type="submission" date="2017-03" db="EMBL/GenBank/DDBJ databases">
        <title>Whole genome sequences of fourteen strains of Bradyrhizobium canariense and one strain of Bradyrhizobium japonicum isolated from Lupinus (Papilionoideae: Genisteae) species in Algeria.</title>
        <authorList>
            <person name="Crovadore J."/>
            <person name="Chekireb D."/>
            <person name="Brachmann A."/>
            <person name="Chablais R."/>
            <person name="Cochard B."/>
            <person name="Lefort F."/>
        </authorList>
    </citation>
    <scope>NUCLEOTIDE SEQUENCE [LARGE SCALE GENOMIC DNA]</scope>
    <source>
        <strain evidence="4 6">UBMA195</strain>
        <strain evidence="5 7">UBMAN05</strain>
    </source>
</reference>